<sequence length="187" mass="21070">MFKLLTDEEKQKVAHEYVLRRVIVILFALILVLIIGIVGLLPSYILSDIRENEMTERTRIVEGVGQKGGEVELQAWLEKINRELQILSPVLDTDRPSIFIEKIIDQKVSGTHITGFSWVRVKDEITLSINGVALDRQTLIAFENGIKSSGYFSEVTLPVSNLAKDRNIDFQIKFSLATSASRSLKTP</sequence>
<name>A0A1G2TDZ6_9BACT</name>
<evidence type="ECO:0000313" key="2">
    <source>
        <dbReference type="EMBL" id="OHA95535.1"/>
    </source>
</evidence>
<feature type="transmembrane region" description="Helical" evidence="1">
    <location>
        <begin position="21"/>
        <end position="45"/>
    </location>
</feature>
<protein>
    <recommendedName>
        <fullName evidence="4">PilN domain-containing protein</fullName>
    </recommendedName>
</protein>
<keyword evidence="1" id="KW-0812">Transmembrane</keyword>
<dbReference type="Proteomes" id="UP000178175">
    <property type="component" value="Unassembled WGS sequence"/>
</dbReference>
<evidence type="ECO:0008006" key="4">
    <source>
        <dbReference type="Google" id="ProtNLM"/>
    </source>
</evidence>
<reference evidence="2 3" key="1">
    <citation type="journal article" date="2016" name="Nat. Commun.">
        <title>Thousands of microbial genomes shed light on interconnected biogeochemical processes in an aquifer system.</title>
        <authorList>
            <person name="Anantharaman K."/>
            <person name="Brown C.T."/>
            <person name="Hug L.A."/>
            <person name="Sharon I."/>
            <person name="Castelle C.J."/>
            <person name="Probst A.J."/>
            <person name="Thomas B.C."/>
            <person name="Singh A."/>
            <person name="Wilkins M.J."/>
            <person name="Karaoz U."/>
            <person name="Brodie E.L."/>
            <person name="Williams K.H."/>
            <person name="Hubbard S.S."/>
            <person name="Banfield J.F."/>
        </authorList>
    </citation>
    <scope>NUCLEOTIDE SEQUENCE [LARGE SCALE GENOMIC DNA]</scope>
</reference>
<gene>
    <name evidence="2" type="ORF">A3C70_00710</name>
</gene>
<evidence type="ECO:0000313" key="3">
    <source>
        <dbReference type="Proteomes" id="UP000178175"/>
    </source>
</evidence>
<proteinExistence type="predicted"/>
<dbReference type="AlphaFoldDB" id="A0A1G2TDZ6"/>
<evidence type="ECO:0000256" key="1">
    <source>
        <dbReference type="SAM" id="Phobius"/>
    </source>
</evidence>
<keyword evidence="1" id="KW-1133">Transmembrane helix</keyword>
<accession>A0A1G2TDZ6</accession>
<dbReference type="EMBL" id="MHVR01000023">
    <property type="protein sequence ID" value="OHA95535.1"/>
    <property type="molecule type" value="Genomic_DNA"/>
</dbReference>
<organism evidence="2 3">
    <name type="scientific">Candidatus Zambryskibacteria bacterium RIFCSPHIGHO2_02_FULL_43_14</name>
    <dbReference type="NCBI Taxonomy" id="1802748"/>
    <lineage>
        <taxon>Bacteria</taxon>
        <taxon>Candidatus Zambryskiibacteriota</taxon>
    </lineage>
</organism>
<comment type="caution">
    <text evidence="2">The sequence shown here is derived from an EMBL/GenBank/DDBJ whole genome shotgun (WGS) entry which is preliminary data.</text>
</comment>
<dbReference type="Pfam" id="PF05137">
    <property type="entry name" value="PilN"/>
    <property type="match status" value="1"/>
</dbReference>
<dbReference type="InterPro" id="IPR007813">
    <property type="entry name" value="PilN"/>
</dbReference>
<keyword evidence="1" id="KW-0472">Membrane</keyword>